<protein>
    <submittedName>
        <fullName evidence="8">MFS transporter</fullName>
    </submittedName>
</protein>
<keyword evidence="2" id="KW-0813">Transport</keyword>
<evidence type="ECO:0000256" key="1">
    <source>
        <dbReference type="ARBA" id="ARBA00004651"/>
    </source>
</evidence>
<accession>A0A7H9ELS0</accession>
<dbReference type="RefSeq" id="WP_180848846.1">
    <property type="nucleotide sequence ID" value="NZ_CP047418.1"/>
</dbReference>
<evidence type="ECO:0000313" key="8">
    <source>
        <dbReference type="EMBL" id="QLL78678.1"/>
    </source>
</evidence>
<dbReference type="InterPro" id="IPR036259">
    <property type="entry name" value="MFS_trans_sf"/>
</dbReference>
<feature type="transmembrane region" description="Helical" evidence="6">
    <location>
        <begin position="170"/>
        <end position="190"/>
    </location>
</feature>
<dbReference type="Proteomes" id="UP000510886">
    <property type="component" value="Chromosome"/>
</dbReference>
<evidence type="ECO:0000256" key="3">
    <source>
        <dbReference type="ARBA" id="ARBA00022692"/>
    </source>
</evidence>
<feature type="transmembrane region" description="Helical" evidence="6">
    <location>
        <begin position="81"/>
        <end position="101"/>
    </location>
</feature>
<sequence length="463" mass="50003">MTSKQTRMRSGQLSLALVGVGLIAFIGTLMETALNVTLPIMMTQFSVSLTTVQWLTTGYLLVSSWMMIINARLVQRYSLRSLLGVGTGGFLVSLVICSLAPSFPYLFGGRILSGVCMGICIPLLFTVITRYAPRSRLGFFMAVGVTITALAPALGPTYGGIVLRFFNWRWIFLLSLPLVLGGWLLALVALPREQINAPNQNFDIKGFVWLVLLLTTFQLLVTSGGRKNELIFILLLVLCGGMVSGCWRHIQRQPQPVLAATLFTNRRFGIYFTAYFILQAVNVALGGFLIPNFLQLVWHQSAFIAGSAMLPGLLIRIGLMPLAGKWFDHLNHKGLGQHLIYGGTTVVGVSMLILGHLTHGSVQVGLLVGVYVLYNAGLALAISNLMTTSIQAVATTETADANALLNTAQQYSGGIGIALVATLINRQGVPAGFYWSLVGLALGIAAVIFLVISGRKLINTKNN</sequence>
<dbReference type="PROSITE" id="PS50850">
    <property type="entry name" value="MFS"/>
    <property type="match status" value="1"/>
</dbReference>
<feature type="transmembrane region" description="Helical" evidence="6">
    <location>
        <begin position="431"/>
        <end position="452"/>
    </location>
</feature>
<evidence type="ECO:0000256" key="6">
    <source>
        <dbReference type="SAM" id="Phobius"/>
    </source>
</evidence>
<feature type="domain" description="Major facilitator superfamily (MFS) profile" evidence="7">
    <location>
        <begin position="16"/>
        <end position="455"/>
    </location>
</feature>
<organism evidence="8 9">
    <name type="scientific">Ligilactobacillus saerimneri</name>
    <dbReference type="NCBI Taxonomy" id="228229"/>
    <lineage>
        <taxon>Bacteria</taxon>
        <taxon>Bacillati</taxon>
        <taxon>Bacillota</taxon>
        <taxon>Bacilli</taxon>
        <taxon>Lactobacillales</taxon>
        <taxon>Lactobacillaceae</taxon>
        <taxon>Ligilactobacillus</taxon>
    </lineage>
</organism>
<evidence type="ECO:0000256" key="5">
    <source>
        <dbReference type="ARBA" id="ARBA00023136"/>
    </source>
</evidence>
<dbReference type="AlphaFoldDB" id="A0A7H9ELS0"/>
<dbReference type="GO" id="GO:0022857">
    <property type="term" value="F:transmembrane transporter activity"/>
    <property type="evidence" value="ECO:0007669"/>
    <property type="project" value="InterPro"/>
</dbReference>
<feature type="transmembrane region" description="Helical" evidence="6">
    <location>
        <begin position="339"/>
        <end position="358"/>
    </location>
</feature>
<dbReference type="PANTHER" id="PTHR42718">
    <property type="entry name" value="MAJOR FACILITATOR SUPERFAMILY MULTIDRUG TRANSPORTER MFSC"/>
    <property type="match status" value="1"/>
</dbReference>
<feature type="transmembrane region" description="Helical" evidence="6">
    <location>
        <begin position="107"/>
        <end position="125"/>
    </location>
</feature>
<feature type="transmembrane region" description="Helical" evidence="6">
    <location>
        <begin position="12"/>
        <end position="30"/>
    </location>
</feature>
<evidence type="ECO:0000313" key="9">
    <source>
        <dbReference type="Proteomes" id="UP000510886"/>
    </source>
</evidence>
<evidence type="ECO:0000256" key="4">
    <source>
        <dbReference type="ARBA" id="ARBA00022989"/>
    </source>
</evidence>
<dbReference type="Gene3D" id="1.20.1250.20">
    <property type="entry name" value="MFS general substrate transporter like domains"/>
    <property type="match status" value="1"/>
</dbReference>
<evidence type="ECO:0000256" key="2">
    <source>
        <dbReference type="ARBA" id="ARBA00022448"/>
    </source>
</evidence>
<dbReference type="PANTHER" id="PTHR42718:SF9">
    <property type="entry name" value="MAJOR FACILITATOR SUPERFAMILY MULTIDRUG TRANSPORTER MFSC"/>
    <property type="match status" value="1"/>
</dbReference>
<feature type="transmembrane region" description="Helical" evidence="6">
    <location>
        <begin position="364"/>
        <end position="382"/>
    </location>
</feature>
<keyword evidence="3 6" id="KW-0812">Transmembrane</keyword>
<dbReference type="PRINTS" id="PR01036">
    <property type="entry name" value="TCRTETB"/>
</dbReference>
<name>A0A7H9ELS0_9LACO</name>
<reference evidence="8 9" key="1">
    <citation type="submission" date="2020-01" db="EMBL/GenBank/DDBJ databases">
        <title>Complete and circular genome sequences of six lactobacillus isolates from horses.</title>
        <authorList>
            <person name="Hassan H.M."/>
        </authorList>
    </citation>
    <scope>NUCLEOTIDE SEQUENCE [LARGE SCALE GENOMIC DNA]</scope>
    <source>
        <strain evidence="8 9">1A</strain>
    </source>
</reference>
<keyword evidence="4 6" id="KW-1133">Transmembrane helix</keyword>
<dbReference type="KEGG" id="lsw:GTO87_08825"/>
<gene>
    <name evidence="8" type="ORF">GTO87_08825</name>
</gene>
<feature type="transmembrane region" description="Helical" evidence="6">
    <location>
        <begin position="50"/>
        <end position="69"/>
    </location>
</feature>
<dbReference type="SUPFAM" id="SSF103473">
    <property type="entry name" value="MFS general substrate transporter"/>
    <property type="match status" value="1"/>
</dbReference>
<dbReference type="EMBL" id="CP047418">
    <property type="protein sequence ID" value="QLL78678.1"/>
    <property type="molecule type" value="Genomic_DNA"/>
</dbReference>
<proteinExistence type="predicted"/>
<dbReference type="Pfam" id="PF07690">
    <property type="entry name" value="MFS_1"/>
    <property type="match status" value="1"/>
</dbReference>
<dbReference type="Gene3D" id="1.20.1720.10">
    <property type="entry name" value="Multidrug resistance protein D"/>
    <property type="match status" value="1"/>
</dbReference>
<dbReference type="InterPro" id="IPR011701">
    <property type="entry name" value="MFS"/>
</dbReference>
<feature type="transmembrane region" description="Helical" evidence="6">
    <location>
        <begin position="202"/>
        <end position="224"/>
    </location>
</feature>
<dbReference type="InterPro" id="IPR020846">
    <property type="entry name" value="MFS_dom"/>
</dbReference>
<feature type="transmembrane region" description="Helical" evidence="6">
    <location>
        <begin position="268"/>
        <end position="290"/>
    </location>
</feature>
<feature type="transmembrane region" description="Helical" evidence="6">
    <location>
        <begin position="137"/>
        <end position="158"/>
    </location>
</feature>
<comment type="subcellular location">
    <subcellularLocation>
        <location evidence="1">Cell membrane</location>
        <topology evidence="1">Multi-pass membrane protein</topology>
    </subcellularLocation>
</comment>
<feature type="transmembrane region" description="Helical" evidence="6">
    <location>
        <begin position="230"/>
        <end position="247"/>
    </location>
</feature>
<evidence type="ECO:0000259" key="7">
    <source>
        <dbReference type="PROSITE" id="PS50850"/>
    </source>
</evidence>
<dbReference type="GO" id="GO:0005886">
    <property type="term" value="C:plasma membrane"/>
    <property type="evidence" value="ECO:0007669"/>
    <property type="project" value="UniProtKB-SubCell"/>
</dbReference>
<keyword evidence="5 6" id="KW-0472">Membrane</keyword>